<proteinExistence type="inferred from homology"/>
<evidence type="ECO:0000259" key="2">
    <source>
        <dbReference type="SMART" id="SM00642"/>
    </source>
</evidence>
<dbReference type="InterPro" id="IPR006047">
    <property type="entry name" value="GH13_cat_dom"/>
</dbReference>
<accession>A0A9D1JFK1</accession>
<reference evidence="3" key="2">
    <citation type="journal article" date="2021" name="PeerJ">
        <title>Extensive microbial diversity within the chicken gut microbiome revealed by metagenomics and culture.</title>
        <authorList>
            <person name="Gilroy R."/>
            <person name="Ravi A."/>
            <person name="Getino M."/>
            <person name="Pursley I."/>
            <person name="Horton D.L."/>
            <person name="Alikhan N.F."/>
            <person name="Baker D."/>
            <person name="Gharbi K."/>
            <person name="Hall N."/>
            <person name="Watson M."/>
            <person name="Adriaenssens E.M."/>
            <person name="Foster-Nyarko E."/>
            <person name="Jarju S."/>
            <person name="Secka A."/>
            <person name="Antonio M."/>
            <person name="Oren A."/>
            <person name="Chaudhuri R.R."/>
            <person name="La Ragione R."/>
            <person name="Hildebrand F."/>
            <person name="Pallen M.J."/>
        </authorList>
    </citation>
    <scope>NUCLEOTIDE SEQUENCE</scope>
    <source>
        <strain evidence="3">ChiSxjej1B13-7041</strain>
    </source>
</reference>
<dbReference type="SUPFAM" id="SSF51445">
    <property type="entry name" value="(Trans)glycosidases"/>
    <property type="match status" value="1"/>
</dbReference>
<organism evidence="3 4">
    <name type="scientific">Candidatus Egerieimonas intestinavium</name>
    <dbReference type="NCBI Taxonomy" id="2840777"/>
    <lineage>
        <taxon>Bacteria</taxon>
        <taxon>Bacillati</taxon>
        <taxon>Bacillota</taxon>
        <taxon>Clostridia</taxon>
        <taxon>Lachnospirales</taxon>
        <taxon>Lachnospiraceae</taxon>
        <taxon>Lachnospiraceae incertae sedis</taxon>
        <taxon>Candidatus Egerieimonas</taxon>
    </lineage>
</organism>
<dbReference type="SMART" id="SM00642">
    <property type="entry name" value="Aamy"/>
    <property type="match status" value="1"/>
</dbReference>
<dbReference type="PANTHER" id="PTHR43002">
    <property type="entry name" value="GLYCOGEN DEBRANCHING ENZYME"/>
    <property type="match status" value="1"/>
</dbReference>
<dbReference type="InterPro" id="IPR013780">
    <property type="entry name" value="Glyco_hydro_b"/>
</dbReference>
<dbReference type="InterPro" id="IPR013783">
    <property type="entry name" value="Ig-like_fold"/>
</dbReference>
<name>A0A9D1JFK1_9FIRM</name>
<dbReference type="AlphaFoldDB" id="A0A9D1JFK1"/>
<evidence type="ECO:0000313" key="4">
    <source>
        <dbReference type="Proteomes" id="UP000886841"/>
    </source>
</evidence>
<dbReference type="GO" id="GO:0005975">
    <property type="term" value="P:carbohydrate metabolic process"/>
    <property type="evidence" value="ECO:0007669"/>
    <property type="project" value="InterPro"/>
</dbReference>
<sequence>METEKRKLEVKKGDPGILGVTALAGGFNFSIVLPQGESGSLLLYRKGSSRVSREVQLTEDFRTGDVAALWIGGISPDQYEYNYRIGGRVITDPYARRIVGRERFGREEKPDREHQVRGRIVDMDSWEDKSIFIPYQEAVFYKVHVRGYTQRKSSGAVHRGTFRGLQEKIPYIKSLGVTSLELMPAYDFQELPAFAPETSKYQQSPASPGRLNYWGYTGGYYFAPKASYSQGDPVQEFRELVESLHREGMECIMEFFFVKGTGLKTILDVLRYWKMAYHVDGFHILGEDIPVELIVQEPLFTKTKLIFTGFDAQRLYAGKIPVCRNLAEYNMGFQNTARRFLKGDEDQVSSFARESRRNPATHGVIHYLANQDGFTLQDLVSYDYRHNEANGEENRDGCSYNYSWNCGVEGPSRKQSVQELRAKQLRNAVLMLTLSQGTPLIYGGDEFGNSQGGNNNAYCQDNPIGWVDWSQAEKNREFTEFIRDALAFRKAHRILHGSQELRLMDYESKGYPDLSYHSDRAWYAQMENTSRQIGMMFNGYYGEDGGQEMVYVAYNMHWDAHEFALPHLGEGMAWYEVVNSGQKDGFRQPEEKFRLLGARQVTVEPRTIAVLIGRQETK</sequence>
<comment type="caution">
    <text evidence="3">The sequence shown here is derived from an EMBL/GenBank/DDBJ whole genome shotgun (WGS) entry which is preliminary data.</text>
</comment>
<dbReference type="EMBL" id="DVHU01000060">
    <property type="protein sequence ID" value="HIR93043.1"/>
    <property type="molecule type" value="Genomic_DNA"/>
</dbReference>
<dbReference type="Gene3D" id="2.60.40.10">
    <property type="entry name" value="Immunoglobulins"/>
    <property type="match status" value="1"/>
</dbReference>
<dbReference type="SUPFAM" id="SSF81296">
    <property type="entry name" value="E set domains"/>
    <property type="match status" value="1"/>
</dbReference>
<protein>
    <recommendedName>
        <fullName evidence="2">Glycosyl hydrolase family 13 catalytic domain-containing protein</fullName>
    </recommendedName>
</protein>
<dbReference type="InterPro" id="IPR017853">
    <property type="entry name" value="GH"/>
</dbReference>
<evidence type="ECO:0000256" key="1">
    <source>
        <dbReference type="ARBA" id="ARBA00008061"/>
    </source>
</evidence>
<gene>
    <name evidence="3" type="ORF">IAB98_06460</name>
</gene>
<comment type="similarity">
    <text evidence="1">Belongs to the glycosyl hydrolase 13 family.</text>
</comment>
<dbReference type="SUPFAM" id="SSF51011">
    <property type="entry name" value="Glycosyl hydrolase domain"/>
    <property type="match status" value="1"/>
</dbReference>
<dbReference type="Gene3D" id="2.60.40.1180">
    <property type="entry name" value="Golgi alpha-mannosidase II"/>
    <property type="match status" value="1"/>
</dbReference>
<reference evidence="3" key="1">
    <citation type="submission" date="2020-10" db="EMBL/GenBank/DDBJ databases">
        <authorList>
            <person name="Gilroy R."/>
        </authorList>
    </citation>
    <scope>NUCLEOTIDE SEQUENCE</scope>
    <source>
        <strain evidence="3">ChiSxjej1B13-7041</strain>
    </source>
</reference>
<dbReference type="CDD" id="cd11234">
    <property type="entry name" value="E_set_GDE_N"/>
    <property type="match status" value="1"/>
</dbReference>
<dbReference type="Gene3D" id="3.20.20.80">
    <property type="entry name" value="Glycosidases"/>
    <property type="match status" value="2"/>
</dbReference>
<evidence type="ECO:0000313" key="3">
    <source>
        <dbReference type="EMBL" id="HIR93043.1"/>
    </source>
</evidence>
<dbReference type="InterPro" id="IPR014756">
    <property type="entry name" value="Ig_E-set"/>
</dbReference>
<feature type="domain" description="Glycosyl hydrolase family 13 catalytic" evidence="2">
    <location>
        <begin position="142"/>
        <end position="489"/>
    </location>
</feature>
<dbReference type="Proteomes" id="UP000886841">
    <property type="component" value="Unassembled WGS sequence"/>
</dbReference>